<keyword evidence="1" id="KW-0479">Metal-binding</keyword>
<evidence type="ECO:0000313" key="5">
    <source>
        <dbReference type="Proteomes" id="UP000094527"/>
    </source>
</evidence>
<reference evidence="4 5" key="1">
    <citation type="journal article" date="2016" name="Genome Biol. Evol.">
        <title>Gene Family Evolution Reflects Adaptation to Soil Environmental Stressors in the Genome of the Collembolan Orchesella cincta.</title>
        <authorList>
            <person name="Faddeeva-Vakhrusheva A."/>
            <person name="Derks M.F."/>
            <person name="Anvar S.Y."/>
            <person name="Agamennone V."/>
            <person name="Suring W."/>
            <person name="Smit S."/>
            <person name="van Straalen N.M."/>
            <person name="Roelofs D."/>
        </authorList>
    </citation>
    <scope>NUCLEOTIDE SEQUENCE [LARGE SCALE GENOMIC DNA]</scope>
    <source>
        <tissue evidence="4">Mixed pool</tissue>
    </source>
</reference>
<protein>
    <submittedName>
        <fullName evidence="4">Nuclear fragile X mental retardation-interacting protein 1</fullName>
    </submittedName>
</protein>
<comment type="caution">
    <text evidence="4">The sequence shown here is derived from an EMBL/GenBank/DDBJ whole genome shotgun (WGS) entry which is preliminary data.</text>
</comment>
<dbReference type="GO" id="GO:0003723">
    <property type="term" value="F:RNA binding"/>
    <property type="evidence" value="ECO:0007669"/>
    <property type="project" value="InterPro"/>
</dbReference>
<dbReference type="PANTHER" id="PTHR13309">
    <property type="entry name" value="NUCLEAR FRAGILE X MENTAL RETARDATION PROTEIN INTERACTING PROTEIN 1"/>
    <property type="match status" value="1"/>
</dbReference>
<gene>
    <name evidence="4" type="ORF">Ocin01_11920</name>
</gene>
<dbReference type="OrthoDB" id="273070at2759"/>
<keyword evidence="5" id="KW-1185">Reference proteome</keyword>
<sequence>MDQNQNQMHPNFAVPSPPPRFWGSNQGFRQLQGHRGRSYQHHVPNAAYPHVPFQSPNEQRPQLNRSQGQNHHRGGGQSINKRYRGGGGQNSSGVRGGNSKNWRGRHQPHNLQPISRKDVNSKSNFYCCACDRGFPTGEELDSHKSEHITCGLDGCKFEAHALIVTKHIQMQHTNGLYERIKDLNTPEDILRWKEERRSKYPTLENLQNKKGARKERDERREVFQQGGAHQEKIFRYKIPPDYDKRRENEYLWMERTLRQMEYKQGDAWRTRMFAPDLKSAPQAGPLRVDE</sequence>
<dbReference type="PROSITE" id="PS00028">
    <property type="entry name" value="ZINC_FINGER_C2H2_1"/>
    <property type="match status" value="1"/>
</dbReference>
<dbReference type="InterPro" id="IPR013087">
    <property type="entry name" value="Znf_C2H2_type"/>
</dbReference>
<dbReference type="EMBL" id="LJIJ01000756">
    <property type="protein sequence ID" value="ODM94761.1"/>
    <property type="molecule type" value="Genomic_DNA"/>
</dbReference>
<dbReference type="PANTHER" id="PTHR13309:SF0">
    <property type="entry name" value="FMR1-INTERACTING PROTEIN NUFIP1"/>
    <property type="match status" value="1"/>
</dbReference>
<name>A0A1D2MPG3_ORCCI</name>
<dbReference type="STRING" id="48709.A0A1D2MPG3"/>
<organism evidence="4 5">
    <name type="scientific">Orchesella cincta</name>
    <name type="common">Springtail</name>
    <name type="synonym">Podura cincta</name>
    <dbReference type="NCBI Taxonomy" id="48709"/>
    <lineage>
        <taxon>Eukaryota</taxon>
        <taxon>Metazoa</taxon>
        <taxon>Ecdysozoa</taxon>
        <taxon>Arthropoda</taxon>
        <taxon>Hexapoda</taxon>
        <taxon>Collembola</taxon>
        <taxon>Entomobryomorpha</taxon>
        <taxon>Entomobryoidea</taxon>
        <taxon>Orchesellidae</taxon>
        <taxon>Orchesellinae</taxon>
        <taxon>Orchesella</taxon>
    </lineage>
</organism>
<dbReference type="Proteomes" id="UP000094527">
    <property type="component" value="Unassembled WGS sequence"/>
</dbReference>
<dbReference type="InterPro" id="IPR039136">
    <property type="entry name" value="NUFIP1-like"/>
</dbReference>
<keyword evidence="1" id="KW-0862">Zinc</keyword>
<dbReference type="Pfam" id="PF10453">
    <property type="entry name" value="NUFIP1"/>
    <property type="match status" value="1"/>
</dbReference>
<dbReference type="AlphaFoldDB" id="A0A1D2MPG3"/>
<feature type="domain" description="C2H2-type" evidence="3">
    <location>
        <begin position="125"/>
        <end position="147"/>
    </location>
</feature>
<evidence type="ECO:0000259" key="3">
    <source>
        <dbReference type="PROSITE" id="PS50157"/>
    </source>
</evidence>
<dbReference type="PROSITE" id="PS50157">
    <property type="entry name" value="ZINC_FINGER_C2H2_2"/>
    <property type="match status" value="1"/>
</dbReference>
<evidence type="ECO:0000256" key="1">
    <source>
        <dbReference type="PROSITE-ProRule" id="PRU00042"/>
    </source>
</evidence>
<dbReference type="GO" id="GO:0005634">
    <property type="term" value="C:nucleus"/>
    <property type="evidence" value="ECO:0007669"/>
    <property type="project" value="TreeGrafter"/>
</dbReference>
<keyword evidence="1" id="KW-0863">Zinc-finger</keyword>
<dbReference type="GO" id="GO:0008270">
    <property type="term" value="F:zinc ion binding"/>
    <property type="evidence" value="ECO:0007669"/>
    <property type="project" value="UniProtKB-KW"/>
</dbReference>
<accession>A0A1D2MPG3</accession>
<evidence type="ECO:0000256" key="2">
    <source>
        <dbReference type="SAM" id="MobiDB-lite"/>
    </source>
</evidence>
<feature type="compositionally biased region" description="Polar residues" evidence="2">
    <location>
        <begin position="54"/>
        <end position="69"/>
    </location>
</feature>
<proteinExistence type="predicted"/>
<feature type="compositionally biased region" description="Gly residues" evidence="2">
    <location>
        <begin position="85"/>
        <end position="96"/>
    </location>
</feature>
<evidence type="ECO:0000313" key="4">
    <source>
        <dbReference type="EMBL" id="ODM94761.1"/>
    </source>
</evidence>
<dbReference type="InterPro" id="IPR019496">
    <property type="entry name" value="NUFIP1_cons_dom"/>
</dbReference>
<dbReference type="GO" id="GO:0000492">
    <property type="term" value="P:box C/D snoRNP assembly"/>
    <property type="evidence" value="ECO:0007669"/>
    <property type="project" value="TreeGrafter"/>
</dbReference>
<feature type="region of interest" description="Disordered" evidence="2">
    <location>
        <begin position="1"/>
        <end position="116"/>
    </location>
</feature>